<dbReference type="OrthoDB" id="7454742at2759"/>
<sequence length="117" mass="13530">MNNTDTNPIMIGESPNKFTNSNLLDPSRSQRSLLKNLLEDRGYVDHRKRVCDSNKLDNTSEYSVIRRIVCRCWRFKTLLLLMLVTIFVDTRLHVEARSAVVDQCMEKDTLKNNLANG</sequence>
<evidence type="ECO:0000256" key="1">
    <source>
        <dbReference type="SAM" id="MobiDB-lite"/>
    </source>
</evidence>
<reference evidence="2" key="1">
    <citation type="submission" date="2021-02" db="EMBL/GenBank/DDBJ databases">
        <authorList>
            <person name="Steward A R."/>
        </authorList>
    </citation>
    <scope>NUCLEOTIDE SEQUENCE</scope>
</reference>
<proteinExistence type="predicted"/>
<evidence type="ECO:0000313" key="2">
    <source>
        <dbReference type="EMBL" id="CAF4895928.1"/>
    </source>
</evidence>
<accession>A0A821UW50</accession>
<dbReference type="AlphaFoldDB" id="A0A821UW50"/>
<organism evidence="2 3">
    <name type="scientific">Pieris macdunnoughi</name>
    <dbReference type="NCBI Taxonomy" id="345717"/>
    <lineage>
        <taxon>Eukaryota</taxon>
        <taxon>Metazoa</taxon>
        <taxon>Ecdysozoa</taxon>
        <taxon>Arthropoda</taxon>
        <taxon>Hexapoda</taxon>
        <taxon>Insecta</taxon>
        <taxon>Pterygota</taxon>
        <taxon>Neoptera</taxon>
        <taxon>Endopterygota</taxon>
        <taxon>Lepidoptera</taxon>
        <taxon>Glossata</taxon>
        <taxon>Ditrysia</taxon>
        <taxon>Papilionoidea</taxon>
        <taxon>Pieridae</taxon>
        <taxon>Pierinae</taxon>
        <taxon>Pieris</taxon>
    </lineage>
</organism>
<name>A0A821UW50_9NEOP</name>
<dbReference type="Proteomes" id="UP000663880">
    <property type="component" value="Unassembled WGS sequence"/>
</dbReference>
<evidence type="ECO:0000313" key="3">
    <source>
        <dbReference type="Proteomes" id="UP000663880"/>
    </source>
</evidence>
<dbReference type="EMBL" id="CAJOBZ010000033">
    <property type="protein sequence ID" value="CAF4895928.1"/>
    <property type="molecule type" value="Genomic_DNA"/>
</dbReference>
<gene>
    <name evidence="2" type="ORF">PMACD_LOCUS10876</name>
</gene>
<keyword evidence="3" id="KW-1185">Reference proteome</keyword>
<protein>
    <submittedName>
        <fullName evidence="2">Uncharacterized protein</fullName>
    </submittedName>
</protein>
<feature type="region of interest" description="Disordered" evidence="1">
    <location>
        <begin position="1"/>
        <end position="22"/>
    </location>
</feature>
<comment type="caution">
    <text evidence="2">The sequence shown here is derived from an EMBL/GenBank/DDBJ whole genome shotgun (WGS) entry which is preliminary data.</text>
</comment>